<feature type="transmembrane region" description="Helical" evidence="1">
    <location>
        <begin position="95"/>
        <end position="121"/>
    </location>
</feature>
<reference evidence="2" key="1">
    <citation type="submission" date="2021-02" db="EMBL/GenBank/DDBJ databases">
        <authorList>
            <person name="Nowell W R."/>
        </authorList>
    </citation>
    <scope>NUCLEOTIDE SEQUENCE</scope>
</reference>
<name>A0A815NTW9_ADIRI</name>
<dbReference type="Proteomes" id="UP000663852">
    <property type="component" value="Unassembled WGS sequence"/>
</dbReference>
<sequence length="264" mass="28767">MHKHFTKRIDIVKLKTNLYIHKCCSSNQSNCKTSKISRKMVKKSTQIANEQLDPSSIQSGSQYPPLHSQVAYQDNARNISPMSSKSTSRCSTSRCLCIQLLVLLALLVLAAVIIPIVVLILENQSSTSPCAVTYSQSFTAFTTQTAQCTAWQQFAASLTCTSYSKMRIYGSNDPVGITVTDPNTVTALAVALRYNTTIVINNNGITWRVWPCSSGYEITSSGSACSCTTGYYTIRPCPWINGYWGGIASVSCNAASQTMSLSFA</sequence>
<gene>
    <name evidence="2" type="ORF">EDS130_LOCUS38897</name>
</gene>
<keyword evidence="1" id="KW-0472">Membrane</keyword>
<dbReference type="AlphaFoldDB" id="A0A815NTW9"/>
<organism evidence="2 3">
    <name type="scientific">Adineta ricciae</name>
    <name type="common">Rotifer</name>
    <dbReference type="NCBI Taxonomy" id="249248"/>
    <lineage>
        <taxon>Eukaryota</taxon>
        <taxon>Metazoa</taxon>
        <taxon>Spiralia</taxon>
        <taxon>Gnathifera</taxon>
        <taxon>Rotifera</taxon>
        <taxon>Eurotatoria</taxon>
        <taxon>Bdelloidea</taxon>
        <taxon>Adinetida</taxon>
        <taxon>Adinetidae</taxon>
        <taxon>Adineta</taxon>
    </lineage>
</organism>
<comment type="caution">
    <text evidence="2">The sequence shown here is derived from an EMBL/GenBank/DDBJ whole genome shotgun (WGS) entry which is preliminary data.</text>
</comment>
<evidence type="ECO:0000313" key="3">
    <source>
        <dbReference type="Proteomes" id="UP000663852"/>
    </source>
</evidence>
<evidence type="ECO:0000313" key="2">
    <source>
        <dbReference type="EMBL" id="CAF1441340.1"/>
    </source>
</evidence>
<proteinExistence type="predicted"/>
<protein>
    <submittedName>
        <fullName evidence="2">Uncharacterized protein</fullName>
    </submittedName>
</protein>
<keyword evidence="1" id="KW-1133">Transmembrane helix</keyword>
<dbReference type="EMBL" id="CAJNOJ010000418">
    <property type="protein sequence ID" value="CAF1441340.1"/>
    <property type="molecule type" value="Genomic_DNA"/>
</dbReference>
<keyword evidence="1" id="KW-0812">Transmembrane</keyword>
<evidence type="ECO:0000256" key="1">
    <source>
        <dbReference type="SAM" id="Phobius"/>
    </source>
</evidence>
<accession>A0A815NTW9</accession>